<reference evidence="1" key="1">
    <citation type="submission" date="2022-04" db="EMBL/GenBank/DDBJ databases">
        <title>Genome of the entomopathogenic fungus Entomophthora muscae.</title>
        <authorList>
            <person name="Elya C."/>
            <person name="Lovett B.R."/>
            <person name="Lee E."/>
            <person name="Macias A.M."/>
            <person name="Hajek A.E."/>
            <person name="De Bivort B.L."/>
            <person name="Kasson M.T."/>
            <person name="De Fine Licht H.H."/>
            <person name="Stajich J.E."/>
        </authorList>
    </citation>
    <scope>NUCLEOTIDE SEQUENCE</scope>
    <source>
        <strain evidence="1">Berkeley</strain>
    </source>
</reference>
<accession>A0ACC2SXT1</accession>
<comment type="caution">
    <text evidence="1">The sequence shown here is derived from an EMBL/GenBank/DDBJ whole genome shotgun (WGS) entry which is preliminary data.</text>
</comment>
<dbReference type="Proteomes" id="UP001165960">
    <property type="component" value="Unassembled WGS sequence"/>
</dbReference>
<gene>
    <name evidence="1" type="ORF">DSO57_1003006</name>
</gene>
<sequence>MSRLALIPKLLRLSLNTAIRPALPVNNVAPTSRFLVQRFNSSLAALKPEEQGTQEASLEVANLSLCPLLKTSLAKRKISTLFSIQAECFPHIVKGKDLVGRARTGTGKTLAFSLPMIERMQRNPKSDRRRPRVLILAPTRELASQVEKEFFSACWINLQNCLHLWRKPLWASRKRITSRCRCCCWNTRSCPRYDSKRNSQPWKYRIHHSGRSRSYA</sequence>
<evidence type="ECO:0000313" key="1">
    <source>
        <dbReference type="EMBL" id="KAJ9067093.1"/>
    </source>
</evidence>
<name>A0ACC2SXT1_9FUNG</name>
<protein>
    <submittedName>
        <fullName evidence="1">Uncharacterized protein</fullName>
    </submittedName>
</protein>
<dbReference type="EMBL" id="QTSX02004267">
    <property type="protein sequence ID" value="KAJ9067093.1"/>
    <property type="molecule type" value="Genomic_DNA"/>
</dbReference>
<keyword evidence="2" id="KW-1185">Reference proteome</keyword>
<proteinExistence type="predicted"/>
<organism evidence="1 2">
    <name type="scientific">Entomophthora muscae</name>
    <dbReference type="NCBI Taxonomy" id="34485"/>
    <lineage>
        <taxon>Eukaryota</taxon>
        <taxon>Fungi</taxon>
        <taxon>Fungi incertae sedis</taxon>
        <taxon>Zoopagomycota</taxon>
        <taxon>Entomophthoromycotina</taxon>
        <taxon>Entomophthoromycetes</taxon>
        <taxon>Entomophthorales</taxon>
        <taxon>Entomophthoraceae</taxon>
        <taxon>Entomophthora</taxon>
    </lineage>
</organism>
<evidence type="ECO:0000313" key="2">
    <source>
        <dbReference type="Proteomes" id="UP001165960"/>
    </source>
</evidence>